<dbReference type="KEGG" id="pvd:CFBP1590__5271"/>
<sequence>MFVLASWEITSRGIGTYGTLYQVYAYKKDKNDKLIRNKIITLDDNLSGMEGYQEGEEQHFSYKDAASIKRYVKDVINK</sequence>
<name>A0A1Y6JSE7_PSEVI</name>
<evidence type="ECO:0000313" key="1">
    <source>
        <dbReference type="EMBL" id="SMS12857.1"/>
    </source>
</evidence>
<proteinExistence type="predicted"/>
<dbReference type="RefSeq" id="WP_231991787.1">
    <property type="nucleotide sequence ID" value="NZ_JAHRDZ010000001.1"/>
</dbReference>
<evidence type="ECO:0000313" key="2">
    <source>
        <dbReference type="Proteomes" id="UP000196842"/>
    </source>
</evidence>
<dbReference type="EMBL" id="LT855380">
    <property type="protein sequence ID" value="SMS12857.1"/>
    <property type="molecule type" value="Genomic_DNA"/>
</dbReference>
<protein>
    <submittedName>
        <fullName evidence="1">Uncharacterized protein</fullName>
    </submittedName>
</protein>
<dbReference type="Proteomes" id="UP000196842">
    <property type="component" value="Chromosome I"/>
</dbReference>
<organism evidence="1 2">
    <name type="scientific">Pseudomonas viridiflava</name>
    <name type="common">Phytomonas viridiflava</name>
    <dbReference type="NCBI Taxonomy" id="33069"/>
    <lineage>
        <taxon>Bacteria</taxon>
        <taxon>Pseudomonadati</taxon>
        <taxon>Pseudomonadota</taxon>
        <taxon>Gammaproteobacteria</taxon>
        <taxon>Pseudomonadales</taxon>
        <taxon>Pseudomonadaceae</taxon>
        <taxon>Pseudomonas</taxon>
    </lineage>
</organism>
<dbReference type="GeneID" id="72452736"/>
<dbReference type="AlphaFoldDB" id="A0A1Y6JSE7"/>
<gene>
    <name evidence="1" type="ORF">CFBP1590__5271</name>
</gene>
<reference evidence="1 2" key="1">
    <citation type="submission" date="2017-05" db="EMBL/GenBank/DDBJ databases">
        <authorList>
            <person name="Song R."/>
            <person name="Chenine A.L."/>
            <person name="Ruprecht R.M."/>
        </authorList>
    </citation>
    <scope>NUCLEOTIDE SEQUENCE [LARGE SCALE GENOMIC DNA]</scope>
    <source>
        <strain evidence="1 2">CFBP 1590</strain>
    </source>
</reference>
<accession>A0A1Y6JSE7</accession>